<reference evidence="8" key="1">
    <citation type="submission" date="2025-08" db="UniProtKB">
        <authorList>
            <consortium name="RefSeq"/>
        </authorList>
    </citation>
    <scope>IDENTIFICATION</scope>
    <source>
        <tissue evidence="8">Leaf</tissue>
    </source>
</reference>
<dbReference type="GO" id="GO:0010133">
    <property type="term" value="P:L-proline catabolic process to L-glutamate"/>
    <property type="evidence" value="ECO:0007669"/>
    <property type="project" value="TreeGrafter"/>
</dbReference>
<evidence type="ECO:0000256" key="4">
    <source>
        <dbReference type="ARBA" id="ARBA00023062"/>
    </source>
</evidence>
<dbReference type="Proteomes" id="UP000827889">
    <property type="component" value="Chromosome 8"/>
</dbReference>
<protein>
    <recommendedName>
        <fullName evidence="2 5">Proline dehydrogenase</fullName>
        <ecNumber evidence="2 5">1.5.5.2</ecNumber>
    </recommendedName>
</protein>
<dbReference type="EC" id="1.5.5.2" evidence="2 5"/>
<comment type="cofactor">
    <cofactor evidence="5">
        <name>FAD</name>
        <dbReference type="ChEBI" id="CHEBI:57692"/>
    </cofactor>
</comment>
<gene>
    <name evidence="8" type="primary">LOC115755361</name>
</gene>
<accession>A0A8B8QTQ3</accession>
<evidence type="ECO:0000256" key="2">
    <source>
        <dbReference type="ARBA" id="ARBA00012695"/>
    </source>
</evidence>
<proteinExistence type="inferred from homology"/>
<dbReference type="RefSeq" id="XP_030550589.1">
    <property type="nucleotide sequence ID" value="XM_030694729.2"/>
</dbReference>
<dbReference type="Gene3D" id="3.20.20.220">
    <property type="match status" value="1"/>
</dbReference>
<evidence type="ECO:0000259" key="6">
    <source>
        <dbReference type="Pfam" id="PF01619"/>
    </source>
</evidence>
<dbReference type="OrthoDB" id="5464at2759"/>
<comment type="catalytic activity">
    <reaction evidence="5">
        <text>L-proline + a quinone = (S)-1-pyrroline-5-carboxylate + a quinol + H(+)</text>
        <dbReference type="Rhea" id="RHEA:23784"/>
        <dbReference type="ChEBI" id="CHEBI:15378"/>
        <dbReference type="ChEBI" id="CHEBI:17388"/>
        <dbReference type="ChEBI" id="CHEBI:24646"/>
        <dbReference type="ChEBI" id="CHEBI:60039"/>
        <dbReference type="ChEBI" id="CHEBI:132124"/>
        <dbReference type="EC" id="1.5.5.2"/>
    </reaction>
</comment>
<dbReference type="Pfam" id="PF01619">
    <property type="entry name" value="Pro_dh"/>
    <property type="match status" value="1"/>
</dbReference>
<evidence type="ECO:0000256" key="5">
    <source>
        <dbReference type="RuleBase" id="RU364054"/>
    </source>
</evidence>
<keyword evidence="3 5" id="KW-0560">Oxidoreductase</keyword>
<dbReference type="GeneID" id="115755361"/>
<comment type="similarity">
    <text evidence="1 5">Belongs to the proline oxidase family.</text>
</comment>
<name>A0A8B8QTQ3_9MYRT</name>
<sequence>MASRIVRRLPSSLLRFRCRSLNSTPSSSADAAAAALSPLNFVGKRVPAIEKLAPAAAIDLDNTERLFAGVPTTKLLRSSATLHAAAVEPVVDAGTWVMRSRLMDVGPVRGAVLGAVRRTFFEHFCAGEDAEETVRTVGKLNRTGLRGMLDYALEDAEDNEACDRNTAEFLHTVESARSLPPSSVSFVVAKITAICPIDLLNRVSDLLRWQCKDPSFHLPWKFDSFPMFSLSSPLYHTPCRPEHLTPQEERDLLLAHQRLQTLCQKCQEANIPLCIDAEYTAVQPAIDYFTYSAIVAHNKHEPVVYSTMQAYLKDARERLLLATEEAEKMGVVMGIKLVRGAYMSSETKLAHSLGQESPIHNTIQDTHDCYNECALFMLEKIGSRSGAVVLATHNVESGKLAAAKARDLGIGNGNQRLEFAQLYGMADSFSFGLRNAGFQVSKYMPFGSVDMVIPYLLRRAEENRGMLSASTIDRQLMRKELWRRLKAAIL</sequence>
<comment type="function">
    <text evidence="5">Converts proline to delta-1-pyrroline-5-carboxylate.</text>
</comment>
<dbReference type="InterPro" id="IPR002872">
    <property type="entry name" value="Proline_DH_dom"/>
</dbReference>
<dbReference type="SUPFAM" id="SSF51730">
    <property type="entry name" value="FAD-linked oxidoreductase"/>
    <property type="match status" value="1"/>
</dbReference>
<dbReference type="GO" id="GO:0005739">
    <property type="term" value="C:mitochondrion"/>
    <property type="evidence" value="ECO:0007669"/>
    <property type="project" value="TreeGrafter"/>
</dbReference>
<evidence type="ECO:0000256" key="3">
    <source>
        <dbReference type="ARBA" id="ARBA00023002"/>
    </source>
</evidence>
<dbReference type="GO" id="GO:0071949">
    <property type="term" value="F:FAD binding"/>
    <property type="evidence" value="ECO:0007669"/>
    <property type="project" value="TreeGrafter"/>
</dbReference>
<keyword evidence="5" id="KW-0274">FAD</keyword>
<organism evidence="7 8">
    <name type="scientific">Rhodamnia argentea</name>
    <dbReference type="NCBI Taxonomy" id="178133"/>
    <lineage>
        <taxon>Eukaryota</taxon>
        <taxon>Viridiplantae</taxon>
        <taxon>Streptophyta</taxon>
        <taxon>Embryophyta</taxon>
        <taxon>Tracheophyta</taxon>
        <taxon>Spermatophyta</taxon>
        <taxon>Magnoliopsida</taxon>
        <taxon>eudicotyledons</taxon>
        <taxon>Gunneridae</taxon>
        <taxon>Pentapetalae</taxon>
        <taxon>rosids</taxon>
        <taxon>malvids</taxon>
        <taxon>Myrtales</taxon>
        <taxon>Myrtaceae</taxon>
        <taxon>Myrtoideae</taxon>
        <taxon>Myrteae</taxon>
        <taxon>Australasian group</taxon>
        <taxon>Rhodamnia</taxon>
    </lineage>
</organism>
<evidence type="ECO:0000256" key="1">
    <source>
        <dbReference type="ARBA" id="ARBA00005869"/>
    </source>
</evidence>
<dbReference type="PANTHER" id="PTHR13914:SF0">
    <property type="entry name" value="PROLINE DEHYDROGENASE 1, MITOCHONDRIAL"/>
    <property type="match status" value="1"/>
</dbReference>
<evidence type="ECO:0000313" key="8">
    <source>
        <dbReference type="RefSeq" id="XP_030550589.1"/>
    </source>
</evidence>
<keyword evidence="5" id="KW-0285">Flavoprotein</keyword>
<dbReference type="InterPro" id="IPR029041">
    <property type="entry name" value="FAD-linked_oxidoreductase-like"/>
</dbReference>
<keyword evidence="7" id="KW-1185">Reference proteome</keyword>
<evidence type="ECO:0000313" key="7">
    <source>
        <dbReference type="Proteomes" id="UP000827889"/>
    </source>
</evidence>
<dbReference type="KEGG" id="rarg:115755361"/>
<keyword evidence="4 5" id="KW-0642">Proline metabolism</keyword>
<dbReference type="GO" id="GO:0004657">
    <property type="term" value="F:proline dehydrogenase activity"/>
    <property type="evidence" value="ECO:0007669"/>
    <property type="project" value="UniProtKB-EC"/>
</dbReference>
<dbReference type="InterPro" id="IPR015659">
    <property type="entry name" value="Proline_oxidase"/>
</dbReference>
<dbReference type="PANTHER" id="PTHR13914">
    <property type="entry name" value="PROLINE OXIDASE"/>
    <property type="match status" value="1"/>
</dbReference>
<feature type="domain" description="Proline dehydrogenase" evidence="6">
    <location>
        <begin position="135"/>
        <end position="468"/>
    </location>
</feature>
<dbReference type="AlphaFoldDB" id="A0A8B8QTQ3"/>